<dbReference type="OrthoDB" id="9808666at2"/>
<sequence length="96" mass="10951">MRIEYESDVVRWDARTEAWFFAVMPEDLSQEIRELPSPPRGFGSLRVRARIGDTEWATSIFPGRDGYVLPLKKQVRSAEAIEEGGTVVVELEILDL</sequence>
<gene>
    <name evidence="1" type="ORF">DY023_14545</name>
</gene>
<proteinExistence type="predicted"/>
<name>A0A371NR57_9MICO</name>
<keyword evidence="2" id="KW-1185">Reference proteome</keyword>
<reference evidence="1 2" key="1">
    <citation type="submission" date="2018-08" db="EMBL/GenBank/DDBJ databases">
        <title>Isolation, diversity and antifungal activity of Actinobacteria from cow dung.</title>
        <authorList>
            <person name="Ling L."/>
        </authorList>
    </citation>
    <scope>NUCLEOTIDE SEQUENCE [LARGE SCALE GENOMIC DNA]</scope>
    <source>
        <strain evidence="1 2">NEAU-LLE</strain>
    </source>
</reference>
<dbReference type="Pfam" id="PF08922">
    <property type="entry name" value="DUF1905"/>
    <property type="match status" value="1"/>
</dbReference>
<dbReference type="SUPFAM" id="SSF141694">
    <property type="entry name" value="AF2212/PG0164-like"/>
    <property type="match status" value="1"/>
</dbReference>
<evidence type="ECO:0000313" key="2">
    <source>
        <dbReference type="Proteomes" id="UP000262172"/>
    </source>
</evidence>
<dbReference type="AlphaFoldDB" id="A0A371NR57"/>
<dbReference type="Gene3D" id="2.40.30.100">
    <property type="entry name" value="AF2212/PG0164-like"/>
    <property type="match status" value="1"/>
</dbReference>
<comment type="caution">
    <text evidence="1">The sequence shown here is derived from an EMBL/GenBank/DDBJ whole genome shotgun (WGS) entry which is preliminary data.</text>
</comment>
<protein>
    <submittedName>
        <fullName evidence="1">DUF1905 domain-containing protein</fullName>
    </submittedName>
</protein>
<dbReference type="EMBL" id="QUAB01000046">
    <property type="protein sequence ID" value="REJ04648.1"/>
    <property type="molecule type" value="Genomic_DNA"/>
</dbReference>
<dbReference type="RefSeq" id="WP_116243047.1">
    <property type="nucleotide sequence ID" value="NZ_QUAB01000046.1"/>
</dbReference>
<dbReference type="InterPro" id="IPR037079">
    <property type="entry name" value="AF2212/PG0164-like_sf"/>
</dbReference>
<dbReference type="InterPro" id="IPR015018">
    <property type="entry name" value="DUF1905"/>
</dbReference>
<organism evidence="1 2">
    <name type="scientific">Microbacterium bovistercoris</name>
    <dbReference type="NCBI Taxonomy" id="2293570"/>
    <lineage>
        <taxon>Bacteria</taxon>
        <taxon>Bacillati</taxon>
        <taxon>Actinomycetota</taxon>
        <taxon>Actinomycetes</taxon>
        <taxon>Micrococcales</taxon>
        <taxon>Microbacteriaceae</taxon>
        <taxon>Microbacterium</taxon>
    </lineage>
</organism>
<accession>A0A371NR57</accession>
<evidence type="ECO:0000313" key="1">
    <source>
        <dbReference type="EMBL" id="REJ04648.1"/>
    </source>
</evidence>
<dbReference type="Proteomes" id="UP000262172">
    <property type="component" value="Unassembled WGS sequence"/>
</dbReference>